<evidence type="ECO:0000256" key="1">
    <source>
        <dbReference type="SAM" id="Coils"/>
    </source>
</evidence>
<evidence type="ECO:0000256" key="2">
    <source>
        <dbReference type="SAM" id="MobiDB-lite"/>
    </source>
</evidence>
<name>A0A1S4CJL1_TOBAC</name>
<dbReference type="KEGG" id="nta:107819778"/>
<protein>
    <submittedName>
        <fullName evidence="3">S-antigen protein-like</fullName>
    </submittedName>
</protein>
<feature type="region of interest" description="Disordered" evidence="2">
    <location>
        <begin position="60"/>
        <end position="179"/>
    </location>
</feature>
<dbReference type="PaxDb" id="4097-A0A1S4CJL1"/>
<reference evidence="3" key="1">
    <citation type="submission" date="2025-08" db="UniProtKB">
        <authorList>
            <consortium name="RefSeq"/>
        </authorList>
    </citation>
    <scope>IDENTIFICATION</scope>
</reference>
<dbReference type="RefSeq" id="XP_016501417.1">
    <property type="nucleotide sequence ID" value="XM_016645931.1"/>
</dbReference>
<feature type="compositionally biased region" description="Basic and acidic residues" evidence="2">
    <location>
        <begin position="167"/>
        <end position="179"/>
    </location>
</feature>
<feature type="coiled-coil region" evidence="1">
    <location>
        <begin position="221"/>
        <end position="248"/>
    </location>
</feature>
<feature type="compositionally biased region" description="Basic and acidic residues" evidence="2">
    <location>
        <begin position="130"/>
        <end position="141"/>
    </location>
</feature>
<dbReference type="OrthoDB" id="10506849at2759"/>
<evidence type="ECO:0000313" key="3">
    <source>
        <dbReference type="RefSeq" id="XP_016501417.1"/>
    </source>
</evidence>
<organism evidence="3">
    <name type="scientific">Nicotiana tabacum</name>
    <name type="common">Common tobacco</name>
    <dbReference type="NCBI Taxonomy" id="4097"/>
    <lineage>
        <taxon>Eukaryota</taxon>
        <taxon>Viridiplantae</taxon>
        <taxon>Streptophyta</taxon>
        <taxon>Embryophyta</taxon>
        <taxon>Tracheophyta</taxon>
        <taxon>Spermatophyta</taxon>
        <taxon>Magnoliopsida</taxon>
        <taxon>eudicotyledons</taxon>
        <taxon>Gunneridae</taxon>
        <taxon>Pentapetalae</taxon>
        <taxon>asterids</taxon>
        <taxon>lamiids</taxon>
        <taxon>Solanales</taxon>
        <taxon>Solanaceae</taxon>
        <taxon>Nicotianoideae</taxon>
        <taxon>Nicotianeae</taxon>
        <taxon>Nicotiana</taxon>
    </lineage>
</organism>
<proteinExistence type="predicted"/>
<keyword evidence="1" id="KW-0175">Coiled coil</keyword>
<sequence length="354" mass="39429">MIYLMDATDAQVELKRVLDSEERIKEYALCRSRRRVLEEIGASGFVLPEDLARARADERGARSLLSDAEESEIEANSIADISEMRPAPTGEETESPILKSGKNNKTKRVSKPEDPQDGRGPTQRHRRNLIHVDIDSVHQLHDEEEDEGKESALVTRARKPTNAAKPSEPETLPRGEEALKKDTGKAYESLEVFTKCRADQSQCEAELKKASNEGKALKLLCSQKEEGLKDHRADLAKARKNEAELDKQANTSLSQLQQKLEMVGLLRGEVNYVKVDCNRWKENMERLVAEKEAILAKLTSAETQLQGAKEKNSAQAKRIDELEAKLAEAGAEVAEARAEVEKTKATADKTVAVY</sequence>
<accession>A0A1S4CJL1</accession>
<dbReference type="SMR" id="A0A1S4CJL1"/>
<feature type="coiled-coil region" evidence="1">
    <location>
        <begin position="277"/>
        <end position="346"/>
    </location>
</feature>
<gene>
    <name evidence="3" type="primary">LOC107819778</name>
</gene>
<dbReference type="AlphaFoldDB" id="A0A1S4CJL1"/>